<dbReference type="Pfam" id="PF14261">
    <property type="entry name" value="DUF4351"/>
    <property type="match status" value="1"/>
</dbReference>
<dbReference type="PANTHER" id="PTHR34613:SF1">
    <property type="entry name" value="SLL6017 PROTEIN"/>
    <property type="match status" value="1"/>
</dbReference>
<organism evidence="2 3">
    <name type="scientific">Cylindrospermopsis curvispora GIHE-G1</name>
    <dbReference type="NCBI Taxonomy" id="2666332"/>
    <lineage>
        <taxon>Bacteria</taxon>
        <taxon>Bacillati</taxon>
        <taxon>Cyanobacteriota</taxon>
        <taxon>Cyanophyceae</taxon>
        <taxon>Nostocales</taxon>
        <taxon>Aphanizomenonaceae</taxon>
        <taxon>Cylindrospermopsis</taxon>
    </lineage>
</organism>
<dbReference type="KEGG" id="ccur:IAR63_02550"/>
<keyword evidence="3" id="KW-1185">Reference proteome</keyword>
<gene>
    <name evidence="2" type="ORF">IAR63_02550</name>
</gene>
<dbReference type="InterPro" id="IPR025587">
    <property type="entry name" value="DUF4351"/>
</dbReference>
<dbReference type="RefSeq" id="WP_187706473.1">
    <property type="nucleotide sequence ID" value="NZ_CP060822.1"/>
</dbReference>
<name>A0A7H0F1S3_9CYAN</name>
<reference evidence="2 3" key="1">
    <citation type="submission" date="2020-08" db="EMBL/GenBank/DDBJ databases">
        <title>Complete genome sequence of Raphidiopsis curvispora isolated from drinking water reservoir in South Korea.</title>
        <authorList>
            <person name="Jeong J."/>
        </authorList>
    </citation>
    <scope>NUCLEOTIDE SEQUENCE [LARGE SCALE GENOMIC DNA]</scope>
    <source>
        <strain evidence="2 3">GIHE-G1</strain>
    </source>
</reference>
<proteinExistence type="predicted"/>
<sequence>MAKKSDIGGKRLIGLSPQAWGRWVTGDKTIKVQEIINSELQWIERESDVLLKAHSPECGDFILLNELQLRHDAKMPRRMRAYAALVEEKYGLLVYPVVVNILQPGSTEIIPSHYQSEIMGCRAYQDYRVINLWEIEAETVFEQNLSSLLPFVPILKGGNSEVNLRQALLSLRKNEVLGDLEPLLSFFASFVFDIPLVQQMMRWDMTVLRESPWYNEILKEGLQKGLQKGLQEGELRGEQRGRQEGRQEGQRKIILLLLNHKFDGIELPLVERINRLSLEQLEAMGESLLDFRQISDLEAWLKDAEKSNDLKPQVDIQNGNQLDV</sequence>
<dbReference type="AlphaFoldDB" id="A0A7H0F1S3"/>
<evidence type="ECO:0000259" key="1">
    <source>
        <dbReference type="Pfam" id="PF14261"/>
    </source>
</evidence>
<accession>A0A7H0F1S3</accession>
<protein>
    <submittedName>
        <fullName evidence="2">Rpn family recombination-promoting nuclease/putative transposase</fullName>
    </submittedName>
</protein>
<dbReference type="PANTHER" id="PTHR34613">
    <property type="entry name" value="SLL0800 PROTEIN"/>
    <property type="match status" value="1"/>
</dbReference>
<dbReference type="EMBL" id="CP060822">
    <property type="protein sequence ID" value="QNP29989.1"/>
    <property type="molecule type" value="Genomic_DNA"/>
</dbReference>
<evidence type="ECO:0000313" key="2">
    <source>
        <dbReference type="EMBL" id="QNP29989.1"/>
    </source>
</evidence>
<dbReference type="Proteomes" id="UP000516013">
    <property type="component" value="Chromosome"/>
</dbReference>
<evidence type="ECO:0000313" key="3">
    <source>
        <dbReference type="Proteomes" id="UP000516013"/>
    </source>
</evidence>
<feature type="domain" description="DUF4351" evidence="1">
    <location>
        <begin position="243"/>
        <end position="301"/>
    </location>
</feature>